<evidence type="ECO:0000313" key="3">
    <source>
        <dbReference type="Proteomes" id="UP000000268"/>
    </source>
</evidence>
<dbReference type="Gene3D" id="3.10.180.10">
    <property type="entry name" value="2,3-Dihydroxybiphenyl 1,2-Dioxygenase, domain 1"/>
    <property type="match status" value="1"/>
</dbReference>
<dbReference type="InterPro" id="IPR029068">
    <property type="entry name" value="Glyas_Bleomycin-R_OHBP_Dase"/>
</dbReference>
<name>B0CDZ8_ACAM1</name>
<dbReference type="Proteomes" id="UP000000268">
    <property type="component" value="Chromosome"/>
</dbReference>
<reference evidence="2 3" key="1">
    <citation type="journal article" date="2008" name="Proc. Natl. Acad. Sci. U.S.A.">
        <title>Niche adaptation and genome expansion in the chlorophyll d-producing cyanobacterium Acaryochloris marina.</title>
        <authorList>
            <person name="Swingley W.D."/>
            <person name="Chen M."/>
            <person name="Cheung P.C."/>
            <person name="Conrad A.L."/>
            <person name="Dejesa L.C."/>
            <person name="Hao J."/>
            <person name="Honchak B.M."/>
            <person name="Karbach L.E."/>
            <person name="Kurdoglu A."/>
            <person name="Lahiri S."/>
            <person name="Mastrian S.D."/>
            <person name="Miyashita H."/>
            <person name="Page L."/>
            <person name="Ramakrishna P."/>
            <person name="Satoh S."/>
            <person name="Sattley W.M."/>
            <person name="Shimada Y."/>
            <person name="Taylor H.L."/>
            <person name="Tomo T."/>
            <person name="Tsuchiya T."/>
            <person name="Wang Z.T."/>
            <person name="Raymond J."/>
            <person name="Mimuro M."/>
            <person name="Blankenship R.E."/>
            <person name="Touchman J.W."/>
        </authorList>
    </citation>
    <scope>NUCLEOTIDE SEQUENCE [LARGE SCALE GENOMIC DNA]</scope>
    <source>
        <strain evidence="3">MBIC 11017</strain>
    </source>
</reference>
<protein>
    <submittedName>
        <fullName evidence="2">Glyoxalase family protein</fullName>
    </submittedName>
</protein>
<dbReference type="InterPro" id="IPR025870">
    <property type="entry name" value="Glyoxalase-like_dom"/>
</dbReference>
<dbReference type="eggNOG" id="COG0346">
    <property type="taxonomic scope" value="Bacteria"/>
</dbReference>
<organism evidence="2 3">
    <name type="scientific">Acaryochloris marina (strain MBIC 11017)</name>
    <dbReference type="NCBI Taxonomy" id="329726"/>
    <lineage>
        <taxon>Bacteria</taxon>
        <taxon>Bacillati</taxon>
        <taxon>Cyanobacteriota</taxon>
        <taxon>Cyanophyceae</taxon>
        <taxon>Acaryochloridales</taxon>
        <taxon>Acaryochloridaceae</taxon>
        <taxon>Acaryochloris</taxon>
    </lineage>
</organism>
<dbReference type="OrthoDB" id="9796521at2"/>
<accession>B0CDZ8</accession>
<evidence type="ECO:0000259" key="1">
    <source>
        <dbReference type="PROSITE" id="PS51819"/>
    </source>
</evidence>
<dbReference type="Pfam" id="PF12681">
    <property type="entry name" value="Glyoxalase_2"/>
    <property type="match status" value="1"/>
</dbReference>
<dbReference type="InterPro" id="IPR037523">
    <property type="entry name" value="VOC_core"/>
</dbReference>
<feature type="domain" description="VOC" evidence="1">
    <location>
        <begin position="2"/>
        <end position="124"/>
    </location>
</feature>
<dbReference type="CDD" id="cd07264">
    <property type="entry name" value="VOC_like"/>
    <property type="match status" value="1"/>
</dbReference>
<dbReference type="RefSeq" id="WP_012165702.1">
    <property type="nucleotide sequence ID" value="NC_009925.1"/>
</dbReference>
<dbReference type="PANTHER" id="PTHR34109">
    <property type="entry name" value="BNAUNNG04460D PROTEIN-RELATED"/>
    <property type="match status" value="1"/>
</dbReference>
<dbReference type="HOGENOM" id="CLU_046006_18_1_3"/>
<dbReference type="SUPFAM" id="SSF54593">
    <property type="entry name" value="Glyoxalase/Bleomycin resistance protein/Dihydroxybiphenyl dioxygenase"/>
    <property type="match status" value="1"/>
</dbReference>
<dbReference type="STRING" id="329726.AM1_5517"/>
<keyword evidence="3" id="KW-1185">Reference proteome</keyword>
<dbReference type="KEGG" id="amr:AM1_5517"/>
<sequence>MKFKYTILYVKDVTSTLDFFKRAFGFNQQFLHESGDYGELSTGSTTLSFSAFSLMKDLGKSPAQAQAHAPVFEMAFESNDVRSDLTRALEAGAVLQQDIREESWGQTTAYVIDPNGFLIEICSPVAS</sequence>
<dbReference type="EMBL" id="CP000828">
    <property type="protein sequence ID" value="ABW30472.1"/>
    <property type="molecule type" value="Genomic_DNA"/>
</dbReference>
<gene>
    <name evidence="2" type="ordered locus">AM1_5517</name>
</gene>
<proteinExistence type="predicted"/>
<dbReference type="AlphaFoldDB" id="B0CDZ8"/>
<evidence type="ECO:0000313" key="2">
    <source>
        <dbReference type="EMBL" id="ABW30472.1"/>
    </source>
</evidence>
<dbReference type="PROSITE" id="PS51819">
    <property type="entry name" value="VOC"/>
    <property type="match status" value="1"/>
</dbReference>